<evidence type="ECO:0000313" key="1">
    <source>
        <dbReference type="EMBL" id="KAK2869467.1"/>
    </source>
</evidence>
<reference evidence="1" key="1">
    <citation type="submission" date="2023-08" db="EMBL/GenBank/DDBJ databases">
        <title>Pelteobagrus vachellii genome.</title>
        <authorList>
            <person name="Liu H."/>
        </authorList>
    </citation>
    <scope>NUCLEOTIDE SEQUENCE</scope>
    <source>
        <strain evidence="1">PRFRI_2022a</strain>
        <tissue evidence="1">Muscle</tissue>
    </source>
</reference>
<protein>
    <submittedName>
        <fullName evidence="1">Uncharacterized protein</fullName>
    </submittedName>
</protein>
<dbReference type="AlphaFoldDB" id="A0AA88NXL4"/>
<proteinExistence type="predicted"/>
<keyword evidence="2" id="KW-1185">Reference proteome</keyword>
<dbReference type="EMBL" id="JAVHJS010000001">
    <property type="protein sequence ID" value="KAK2869467.1"/>
    <property type="molecule type" value="Genomic_DNA"/>
</dbReference>
<comment type="caution">
    <text evidence="1">The sequence shown here is derived from an EMBL/GenBank/DDBJ whole genome shotgun (WGS) entry which is preliminary data.</text>
</comment>
<sequence length="142" mass="15304">MDSGASGNSVVTPLKNACSNQKEKVQWSEQPAILLLLAAPECLFHTSLNPQSWMQANPSDAIQLKPQTRSLLLLQATLGSISVGQDGGLIYRACQNIYLHLPATCNNQLHRSAHYTAAADRAAETLSIYGSRTGCWCSTLCS</sequence>
<evidence type="ECO:0000313" key="2">
    <source>
        <dbReference type="Proteomes" id="UP001187315"/>
    </source>
</evidence>
<organism evidence="1 2">
    <name type="scientific">Tachysurus vachellii</name>
    <name type="common">Darkbarbel catfish</name>
    <name type="synonym">Pelteobagrus vachellii</name>
    <dbReference type="NCBI Taxonomy" id="175792"/>
    <lineage>
        <taxon>Eukaryota</taxon>
        <taxon>Metazoa</taxon>
        <taxon>Chordata</taxon>
        <taxon>Craniata</taxon>
        <taxon>Vertebrata</taxon>
        <taxon>Euteleostomi</taxon>
        <taxon>Actinopterygii</taxon>
        <taxon>Neopterygii</taxon>
        <taxon>Teleostei</taxon>
        <taxon>Ostariophysi</taxon>
        <taxon>Siluriformes</taxon>
        <taxon>Bagridae</taxon>
        <taxon>Tachysurus</taxon>
    </lineage>
</organism>
<accession>A0AA88NXL4</accession>
<dbReference type="Proteomes" id="UP001187315">
    <property type="component" value="Unassembled WGS sequence"/>
</dbReference>
<name>A0AA88NXL4_TACVA</name>
<gene>
    <name evidence="1" type="ORF">Q7C36_001338</name>
</gene>